<evidence type="ECO:0000256" key="1">
    <source>
        <dbReference type="ARBA" id="ARBA00023015"/>
    </source>
</evidence>
<dbReference type="InterPro" id="IPR050204">
    <property type="entry name" value="AraC_XylS_family_regulators"/>
</dbReference>
<dbReference type="PANTHER" id="PTHR46796:SF14">
    <property type="entry name" value="TRANSCRIPTIONAL REGULATORY PROTEIN"/>
    <property type="match status" value="1"/>
</dbReference>
<name>A0A6L9UF34_9HYPH</name>
<evidence type="ECO:0000256" key="2">
    <source>
        <dbReference type="ARBA" id="ARBA00023125"/>
    </source>
</evidence>
<dbReference type="InterPro" id="IPR018060">
    <property type="entry name" value="HTH_AraC"/>
</dbReference>
<dbReference type="GO" id="GO:0003700">
    <property type="term" value="F:DNA-binding transcription factor activity"/>
    <property type="evidence" value="ECO:0007669"/>
    <property type="project" value="InterPro"/>
</dbReference>
<evidence type="ECO:0000259" key="4">
    <source>
        <dbReference type="PROSITE" id="PS01124"/>
    </source>
</evidence>
<feature type="domain" description="HTH araC/xylS-type" evidence="4">
    <location>
        <begin position="199"/>
        <end position="297"/>
    </location>
</feature>
<keyword evidence="1" id="KW-0805">Transcription regulation</keyword>
<dbReference type="EMBL" id="WUEY01000028">
    <property type="protein sequence ID" value="NEI74274.1"/>
    <property type="molecule type" value="Genomic_DNA"/>
</dbReference>
<keyword evidence="2" id="KW-0238">DNA-binding</keyword>
<comment type="caution">
    <text evidence="5">The sequence shown here is derived from an EMBL/GenBank/DDBJ whole genome shotgun (WGS) entry which is preliminary data.</text>
</comment>
<evidence type="ECO:0000313" key="5">
    <source>
        <dbReference type="EMBL" id="NEI74274.1"/>
    </source>
</evidence>
<keyword evidence="3" id="KW-0804">Transcription</keyword>
<dbReference type="SUPFAM" id="SSF46689">
    <property type="entry name" value="Homeodomain-like"/>
    <property type="match status" value="2"/>
</dbReference>
<dbReference type="InterPro" id="IPR009057">
    <property type="entry name" value="Homeodomain-like_sf"/>
</dbReference>
<evidence type="ECO:0000313" key="6">
    <source>
        <dbReference type="Proteomes" id="UP000483035"/>
    </source>
</evidence>
<dbReference type="Pfam" id="PF12833">
    <property type="entry name" value="HTH_18"/>
    <property type="match status" value="1"/>
</dbReference>
<dbReference type="PROSITE" id="PS01124">
    <property type="entry name" value="HTH_ARAC_FAMILY_2"/>
    <property type="match status" value="1"/>
</dbReference>
<dbReference type="InterPro" id="IPR018062">
    <property type="entry name" value="HTH_AraC-typ_CS"/>
</dbReference>
<evidence type="ECO:0000256" key="3">
    <source>
        <dbReference type="ARBA" id="ARBA00023163"/>
    </source>
</evidence>
<dbReference type="RefSeq" id="WP_163993368.1">
    <property type="nucleotide sequence ID" value="NZ_WUEY01000028.1"/>
</dbReference>
<protein>
    <submittedName>
        <fullName evidence="5">Helix-turn-helix domain-containing protein</fullName>
    </submittedName>
</protein>
<organism evidence="5 6">
    <name type="scientific">Rhizobium lusitanum</name>
    <dbReference type="NCBI Taxonomy" id="293958"/>
    <lineage>
        <taxon>Bacteria</taxon>
        <taxon>Pseudomonadati</taxon>
        <taxon>Pseudomonadota</taxon>
        <taxon>Alphaproteobacteria</taxon>
        <taxon>Hyphomicrobiales</taxon>
        <taxon>Rhizobiaceae</taxon>
        <taxon>Rhizobium/Agrobacterium group</taxon>
        <taxon>Rhizobium</taxon>
    </lineage>
</organism>
<dbReference type="PROSITE" id="PS00041">
    <property type="entry name" value="HTH_ARAC_FAMILY_1"/>
    <property type="match status" value="1"/>
</dbReference>
<accession>A0A6L9UF34</accession>
<dbReference type="Proteomes" id="UP000483035">
    <property type="component" value="Unassembled WGS sequence"/>
</dbReference>
<dbReference type="PANTHER" id="PTHR46796">
    <property type="entry name" value="HTH-TYPE TRANSCRIPTIONAL ACTIVATOR RHAS-RELATED"/>
    <property type="match status" value="1"/>
</dbReference>
<proteinExistence type="predicted"/>
<reference evidence="5 6" key="1">
    <citation type="submission" date="2019-12" db="EMBL/GenBank/DDBJ databases">
        <title>Rhizobium genotypes associated with high levels of biological nitrogen fixation by grain legumes in a temperate-maritime cropping system.</title>
        <authorList>
            <person name="Maluk M."/>
            <person name="Francesc Ferrando Molina F."/>
            <person name="Lopez Del Egido L."/>
            <person name="Lafos M."/>
            <person name="Langarica-Fuentes A."/>
            <person name="Gebre Yohannes G."/>
            <person name="Young M.W."/>
            <person name="Martin P."/>
            <person name="Gantlett R."/>
            <person name="Kenicer G."/>
            <person name="Hawes C."/>
            <person name="Begg G.S."/>
            <person name="Quilliam R.S."/>
            <person name="Squire G.R."/>
            <person name="Poole P.S."/>
            <person name="Young P.W."/>
            <person name="Iannetta P.M."/>
            <person name="James E.K."/>
        </authorList>
    </citation>
    <scope>NUCLEOTIDE SEQUENCE [LARGE SCALE GENOMIC DNA]</scope>
    <source>
        <strain evidence="5 6">JHI1118</strain>
    </source>
</reference>
<sequence length="300" mass="33318">MNSEVEAYGAAVARRFRTNVATTFFAKTISKDPIAISMLNLAAPTGRWTETPDPEAAFSVHVVMAPLPRLQTWIEGRHAKLDPLKAGDICLFDLSTSPISLIQDPLDTVRLHFSQRTLDDLAYDRGQRSSSLRATFGAHDPALHGLSSALLSRLRLYGGSDPLFLDHVALAFHIHLAQTYGELRSEQPLRGGLAPWQLRRARELMLAKLSEGVGLAELAGECGLSASYFARAFRHSVGVTAHRWLMNERVERAKDLLRYSALPVAEIAVACGFTDQSHFTRAFAFREGHPPARWRRLHLD</sequence>
<dbReference type="GO" id="GO:0043565">
    <property type="term" value="F:sequence-specific DNA binding"/>
    <property type="evidence" value="ECO:0007669"/>
    <property type="project" value="InterPro"/>
</dbReference>
<gene>
    <name evidence="5" type="ORF">GR212_32450</name>
</gene>
<dbReference type="Gene3D" id="1.10.10.60">
    <property type="entry name" value="Homeodomain-like"/>
    <property type="match status" value="2"/>
</dbReference>
<dbReference type="AlphaFoldDB" id="A0A6L9UF34"/>
<dbReference type="SMART" id="SM00342">
    <property type="entry name" value="HTH_ARAC"/>
    <property type="match status" value="1"/>
</dbReference>